<reference evidence="2 3" key="1">
    <citation type="journal article" date="2012" name="J. Bacteriol.">
        <title>Genome Sequence of the Protease-Producing Bacterium Rheinheimera nanhaiensis E407-8T, Isolated from Deep-Sea Sediment of the South China Sea.</title>
        <authorList>
            <person name="Zhang X.-Y."/>
            <person name="Zhang Y.-J."/>
            <person name="Qin Q.-L."/>
            <person name="Xie B.-B."/>
            <person name="Chen X.-L."/>
            <person name="Zhou B.-C."/>
            <person name="Zhang Y.-Z."/>
        </authorList>
    </citation>
    <scope>NUCLEOTIDE SEQUENCE [LARGE SCALE GENOMIC DNA]</scope>
    <source>
        <strain evidence="2 3">E407-8</strain>
    </source>
</reference>
<protein>
    <submittedName>
        <fullName evidence="2">Uncharacterized protein</fullName>
    </submittedName>
</protein>
<feature type="compositionally biased region" description="Low complexity" evidence="1">
    <location>
        <begin position="1"/>
        <end position="13"/>
    </location>
</feature>
<feature type="region of interest" description="Disordered" evidence="1">
    <location>
        <begin position="1"/>
        <end position="35"/>
    </location>
</feature>
<gene>
    <name evidence="2" type="ORF">RNAN_2996</name>
</gene>
<dbReference type="EMBL" id="BAFK01000019">
    <property type="protein sequence ID" value="GAB59983.1"/>
    <property type="molecule type" value="Genomic_DNA"/>
</dbReference>
<sequence>MKKAASSKNTAKKGGTIGKNNDNRQPASTPKQKDFMFVFCE</sequence>
<keyword evidence="3" id="KW-1185">Reference proteome</keyword>
<accession>I1E105</accession>
<evidence type="ECO:0000313" key="3">
    <source>
        <dbReference type="Proteomes" id="UP000004374"/>
    </source>
</evidence>
<evidence type="ECO:0000313" key="2">
    <source>
        <dbReference type="EMBL" id="GAB59983.1"/>
    </source>
</evidence>
<organism evidence="2 3">
    <name type="scientific">Rheinheimera nanhaiensis E407-8</name>
    <dbReference type="NCBI Taxonomy" id="562729"/>
    <lineage>
        <taxon>Bacteria</taxon>
        <taxon>Pseudomonadati</taxon>
        <taxon>Pseudomonadota</taxon>
        <taxon>Gammaproteobacteria</taxon>
        <taxon>Chromatiales</taxon>
        <taxon>Chromatiaceae</taxon>
        <taxon>Rheinheimera</taxon>
    </lineage>
</organism>
<feature type="compositionally biased region" description="Polar residues" evidence="1">
    <location>
        <begin position="18"/>
        <end position="30"/>
    </location>
</feature>
<dbReference type="AlphaFoldDB" id="I1E105"/>
<comment type="caution">
    <text evidence="2">The sequence shown here is derived from an EMBL/GenBank/DDBJ whole genome shotgun (WGS) entry which is preliminary data.</text>
</comment>
<evidence type="ECO:0000256" key="1">
    <source>
        <dbReference type="SAM" id="MobiDB-lite"/>
    </source>
</evidence>
<name>I1E105_9GAMM</name>
<proteinExistence type="predicted"/>
<dbReference type="Proteomes" id="UP000004374">
    <property type="component" value="Unassembled WGS sequence"/>
</dbReference>